<evidence type="ECO:0000256" key="13">
    <source>
        <dbReference type="ARBA" id="ARBA00023180"/>
    </source>
</evidence>
<feature type="active site" description="Nucleophile" evidence="15">
    <location>
        <position position="374"/>
    </location>
</feature>
<evidence type="ECO:0000256" key="15">
    <source>
        <dbReference type="PIRSR" id="PIRSR017205-1"/>
    </source>
</evidence>
<evidence type="ECO:0000256" key="2">
    <source>
        <dbReference type="ARBA" id="ARBA00004367"/>
    </source>
</evidence>
<feature type="binding site" evidence="16">
    <location>
        <position position="171"/>
    </location>
    <ligand>
        <name>FAD</name>
        <dbReference type="ChEBI" id="CHEBI:57692"/>
    </ligand>
</feature>
<keyword evidence="12 17" id="KW-1015">Disulfide bond</keyword>
<keyword evidence="10" id="KW-0560">Oxidoreductase</keyword>
<keyword evidence="8 16" id="KW-0274">FAD</keyword>
<dbReference type="GO" id="GO:0015035">
    <property type="term" value="F:protein-disulfide reductase activity"/>
    <property type="evidence" value="ECO:0007669"/>
    <property type="project" value="InterPro"/>
</dbReference>
<proteinExistence type="inferred from homology"/>
<reference evidence="18" key="4">
    <citation type="submission" date="2025-09" db="UniProtKB">
        <authorList>
            <consortium name="Ensembl"/>
        </authorList>
    </citation>
    <scope>IDENTIFICATION</scope>
    <source>
        <strain evidence="18">HNI</strain>
    </source>
</reference>
<keyword evidence="7" id="KW-0256">Endoplasmic reticulum</keyword>
<evidence type="ECO:0000313" key="19">
    <source>
        <dbReference type="Proteomes" id="UP000265180"/>
    </source>
</evidence>
<dbReference type="PANTHER" id="PTHR12613">
    <property type="entry name" value="ERO1-RELATED"/>
    <property type="match status" value="1"/>
</dbReference>
<sequence length="448" mass="52458">FFVGFNTAATTTGDRKRSTRILTLSWKLPCLLQLTGVLDDCFCDVESIDVFNNFKIYPQIKKLTERDYFRYYRVNLKRPCPFWPDDGHCSIKDCQVEPCPEVFHVVDFILQLSSILNNELYFQYFSCYSNQSKEAFADWTRHDDAQDHFCELDDETSPDAEYVDLLLNPERYTGYKGPSAWRVWNSIYEENCFKPRSVYRPLNPLAPSRGEGFYDWLEGLCLEKRVFYRLISGLHSSINIHLCAEYLLDEGWGRAVWGPNIQEFRLRFDTAETKGEGTRRLKNLYFLYLIELRALYKVAPYFERAIVNLYTGNAEEDGETKELLLRIFNEIKTFPMHFDEKSMFAGHKIEAKTLKEEFRLHFKNISRIMDCVGCSKCRLWGKLQTQGLGTALKILFSEKEIQNLPEHSPSKGFQLTRHEIVALINAFARLSTSIHQLHNFRLMLKEKG</sequence>
<dbReference type="AlphaFoldDB" id="A0A3P9L3Z2"/>
<comment type="subcellular location">
    <subcellularLocation>
        <location evidence="2">Endoplasmic reticulum membrane</location>
        <topology evidence="2">Peripheral membrane protein</topology>
        <orientation evidence="2">Lumenal side</orientation>
    </subcellularLocation>
</comment>
<dbReference type="Pfam" id="PF04137">
    <property type="entry name" value="ERO1"/>
    <property type="match status" value="1"/>
</dbReference>
<evidence type="ECO:0000256" key="14">
    <source>
        <dbReference type="ARBA" id="ARBA00023284"/>
    </source>
</evidence>
<dbReference type="PIRSF" id="PIRSF017205">
    <property type="entry name" value="ERO1"/>
    <property type="match status" value="1"/>
</dbReference>
<dbReference type="GO" id="GO:0071949">
    <property type="term" value="F:FAD binding"/>
    <property type="evidence" value="ECO:0007669"/>
    <property type="project" value="InterPro"/>
</dbReference>
<dbReference type="SUPFAM" id="SSF110019">
    <property type="entry name" value="ERO1-like"/>
    <property type="match status" value="1"/>
</dbReference>
<evidence type="ECO:0000313" key="18">
    <source>
        <dbReference type="Ensembl" id="ENSORLP00020015391.1"/>
    </source>
</evidence>
<evidence type="ECO:0000256" key="8">
    <source>
        <dbReference type="ARBA" id="ARBA00022827"/>
    </source>
</evidence>
<evidence type="ECO:0000256" key="11">
    <source>
        <dbReference type="ARBA" id="ARBA00023136"/>
    </source>
</evidence>
<dbReference type="InterPro" id="IPR007266">
    <property type="entry name" value="Ero1"/>
</dbReference>
<dbReference type="Proteomes" id="UP000265180">
    <property type="component" value="Chromosome 1"/>
</dbReference>
<feature type="binding site" evidence="16">
    <location>
        <position position="173"/>
    </location>
    <ligand>
        <name>FAD</name>
        <dbReference type="ChEBI" id="CHEBI:57692"/>
    </ligand>
</feature>
<evidence type="ECO:0000256" key="6">
    <source>
        <dbReference type="ARBA" id="ARBA00022729"/>
    </source>
</evidence>
<feature type="binding site" evidence="16">
    <location>
        <position position="235"/>
    </location>
    <ligand>
        <name>FAD</name>
        <dbReference type="ChEBI" id="CHEBI:57692"/>
    </ligand>
</feature>
<comment type="similarity">
    <text evidence="3">Belongs to the EROs family.</text>
</comment>
<evidence type="ECO:0000256" key="9">
    <source>
        <dbReference type="ARBA" id="ARBA00022982"/>
    </source>
</evidence>
<keyword evidence="9" id="KW-0249">Electron transport</keyword>
<dbReference type="Ensembl" id="ENSORLT00020023407.1">
    <property type="protein sequence ID" value="ENSORLP00020015391.1"/>
    <property type="gene ID" value="ENSORLG00020016474.1"/>
</dbReference>
<reference evidence="18 19" key="2">
    <citation type="submission" date="2017-04" db="EMBL/GenBank/DDBJ databases">
        <title>CpG methylation of centromeres and impact of large insertions on vertebrate speciation.</title>
        <authorList>
            <person name="Ichikawa K."/>
            <person name="Yoshimura J."/>
            <person name="Morishita S."/>
        </authorList>
    </citation>
    <scope>NUCLEOTIDE SEQUENCE</scope>
    <source>
        <strain evidence="18 19">HNI</strain>
    </source>
</reference>
<evidence type="ECO:0000256" key="3">
    <source>
        <dbReference type="ARBA" id="ARBA00008277"/>
    </source>
</evidence>
<accession>A0A3P9L3Z2</accession>
<keyword evidence="5" id="KW-0285">Flavoprotein</keyword>
<evidence type="ECO:0000256" key="1">
    <source>
        <dbReference type="ARBA" id="ARBA00001974"/>
    </source>
</evidence>
<feature type="active site" evidence="15">
    <location>
        <position position="377"/>
    </location>
</feature>
<evidence type="ECO:0000256" key="17">
    <source>
        <dbReference type="PIRSR" id="PIRSR017205-3"/>
    </source>
</evidence>
<feature type="binding site" evidence="16">
    <location>
        <position position="267"/>
    </location>
    <ligand>
        <name>FAD</name>
        <dbReference type="ChEBI" id="CHEBI:57692"/>
    </ligand>
</feature>
<protein>
    <submittedName>
        <fullName evidence="18">Endoplasmic reticulum oxidoreductase beta</fullName>
    </submittedName>
</protein>
<keyword evidence="6" id="KW-0732">Signal</keyword>
<feature type="binding site" evidence="16">
    <location>
        <position position="184"/>
    </location>
    <ligand>
        <name>FAD</name>
        <dbReference type="ChEBI" id="CHEBI:57692"/>
    </ligand>
</feature>
<dbReference type="GO" id="GO:0005789">
    <property type="term" value="C:endoplasmic reticulum membrane"/>
    <property type="evidence" value="ECO:0007669"/>
    <property type="project" value="UniProtKB-SubCell"/>
</dbReference>
<feature type="disulfide bond" evidence="17">
    <location>
        <begin position="127"/>
        <end position="150"/>
    </location>
</feature>
<evidence type="ECO:0000256" key="16">
    <source>
        <dbReference type="PIRSR" id="PIRSR017205-2"/>
    </source>
</evidence>
<evidence type="ECO:0000256" key="4">
    <source>
        <dbReference type="ARBA" id="ARBA00022448"/>
    </source>
</evidence>
<feature type="disulfide bond" description="Redox-active" evidence="17">
    <location>
        <begin position="374"/>
        <end position="377"/>
    </location>
</feature>
<organism evidence="18 19">
    <name type="scientific">Oryzias latipes</name>
    <name type="common">Japanese rice fish</name>
    <name type="synonym">Japanese killifish</name>
    <dbReference type="NCBI Taxonomy" id="8090"/>
    <lineage>
        <taxon>Eukaryota</taxon>
        <taxon>Metazoa</taxon>
        <taxon>Chordata</taxon>
        <taxon>Craniata</taxon>
        <taxon>Vertebrata</taxon>
        <taxon>Euteleostomi</taxon>
        <taxon>Actinopterygii</taxon>
        <taxon>Neopterygii</taxon>
        <taxon>Teleostei</taxon>
        <taxon>Neoteleostei</taxon>
        <taxon>Acanthomorphata</taxon>
        <taxon>Ovalentaria</taxon>
        <taxon>Atherinomorphae</taxon>
        <taxon>Beloniformes</taxon>
        <taxon>Adrianichthyidae</taxon>
        <taxon>Oryziinae</taxon>
        <taxon>Oryzias</taxon>
    </lineage>
</organism>
<keyword evidence="11" id="KW-0472">Membrane</keyword>
<dbReference type="GO" id="GO:0016972">
    <property type="term" value="F:thiol oxidase activity"/>
    <property type="evidence" value="ECO:0007669"/>
    <property type="project" value="InterPro"/>
</dbReference>
<name>A0A3P9L3Z2_ORYLA</name>
<reference evidence="18" key="3">
    <citation type="submission" date="2025-08" db="UniProtKB">
        <authorList>
            <consortium name="Ensembl"/>
        </authorList>
    </citation>
    <scope>IDENTIFICATION</scope>
    <source>
        <strain evidence="18">HNI</strain>
    </source>
</reference>
<dbReference type="GO" id="GO:0034975">
    <property type="term" value="P:protein folding in endoplasmic reticulum"/>
    <property type="evidence" value="ECO:0007669"/>
    <property type="project" value="InterPro"/>
</dbReference>
<evidence type="ECO:0000256" key="12">
    <source>
        <dbReference type="ARBA" id="ARBA00023157"/>
    </source>
</evidence>
<dbReference type="PANTHER" id="PTHR12613:SF2">
    <property type="entry name" value="ERO1-LIKE PROTEIN BETA"/>
    <property type="match status" value="1"/>
</dbReference>
<dbReference type="InterPro" id="IPR037192">
    <property type="entry name" value="ERO1-like_sf"/>
</dbReference>
<comment type="cofactor">
    <cofactor evidence="1 16">
        <name>FAD</name>
        <dbReference type="ChEBI" id="CHEBI:57692"/>
    </cofactor>
</comment>
<evidence type="ECO:0000256" key="7">
    <source>
        <dbReference type="ARBA" id="ARBA00022824"/>
    </source>
</evidence>
<keyword evidence="13" id="KW-0325">Glycoprotein</keyword>
<keyword evidence="4" id="KW-0813">Transport</keyword>
<evidence type="ECO:0000256" key="5">
    <source>
        <dbReference type="ARBA" id="ARBA00022630"/>
    </source>
</evidence>
<keyword evidence="14" id="KW-0676">Redox-active center</keyword>
<feature type="binding site" evidence="16">
    <location>
        <position position="232"/>
    </location>
    <ligand>
        <name>FAD</name>
        <dbReference type="ChEBI" id="CHEBI:57692"/>
    </ligand>
</feature>
<feature type="disulfide bond" description="Redox-active" evidence="17">
    <location>
        <begin position="89"/>
        <end position="94"/>
    </location>
</feature>
<reference key="1">
    <citation type="journal article" date="2007" name="Nature">
        <title>The medaka draft genome and insights into vertebrate genome evolution.</title>
        <authorList>
            <person name="Kasahara M."/>
            <person name="Naruse K."/>
            <person name="Sasaki S."/>
            <person name="Nakatani Y."/>
            <person name="Qu W."/>
            <person name="Ahsan B."/>
            <person name="Yamada T."/>
            <person name="Nagayasu Y."/>
            <person name="Doi K."/>
            <person name="Kasai Y."/>
            <person name="Jindo T."/>
            <person name="Kobayashi D."/>
            <person name="Shimada A."/>
            <person name="Toyoda A."/>
            <person name="Kuroki Y."/>
            <person name="Fujiyama A."/>
            <person name="Sasaki T."/>
            <person name="Shimizu A."/>
            <person name="Asakawa S."/>
            <person name="Shimizu N."/>
            <person name="Hashimoto S."/>
            <person name="Yang J."/>
            <person name="Lee Y."/>
            <person name="Matsushima K."/>
            <person name="Sugano S."/>
            <person name="Sakaizumi M."/>
            <person name="Narita T."/>
            <person name="Ohishi K."/>
            <person name="Haga S."/>
            <person name="Ohta F."/>
            <person name="Nomoto H."/>
            <person name="Nogata K."/>
            <person name="Morishita T."/>
            <person name="Endo T."/>
            <person name="Shin-I T."/>
            <person name="Takeda H."/>
            <person name="Morishita S."/>
            <person name="Kohara Y."/>
        </authorList>
    </citation>
    <scope>NUCLEOTIDE SEQUENCE [LARGE SCALE GENOMIC DNA]</scope>
    <source>
        <strain>Hd-rR</strain>
    </source>
</reference>
<evidence type="ECO:0000256" key="10">
    <source>
        <dbReference type="ARBA" id="ARBA00023002"/>
    </source>
</evidence>